<reference evidence="2 3" key="1">
    <citation type="journal article" date="2013" name="Genome Biol. Evol.">
        <title>Life in an arsenic-containing gold mine: genome and physiology of the autotrophic arsenite-oxidizing bacterium rhizobium sp. NT-26.</title>
        <authorList>
            <person name="Andres J."/>
            <person name="Arsene-Ploetze F."/>
            <person name="Barbe V."/>
            <person name="Brochier-Armanet C."/>
            <person name="Cleiss-Arnold J."/>
            <person name="Coppee J.Y."/>
            <person name="Dillies M.A."/>
            <person name="Geist"/>
            <person name="L"/>
            <person name="Joublin A."/>
            <person name="Koechler S."/>
            <person name="Lassalle F."/>
            <person name="Marchal M."/>
            <person name="Medigue C."/>
            <person name="Muller D."/>
            <person name="Nesme X."/>
            <person name="Plewniak F."/>
            <person name="Proux C."/>
            <person name="Ramirez-Bahena M.H."/>
            <person name="Schenowitz C."/>
            <person name="Sismeiro O."/>
            <person name="Vallenet D."/>
            <person name="Santini J.M."/>
            <person name="Bertin P.N."/>
        </authorList>
    </citation>
    <scope>NUCLEOTIDE SEQUENCE [LARGE SCALE GENOMIC DNA]</scope>
    <source>
        <strain evidence="2 3">NT-26</strain>
    </source>
</reference>
<dbReference type="RefSeq" id="WP_156157130.1">
    <property type="nucleotide sequence ID" value="NZ_FO082820.1"/>
</dbReference>
<dbReference type="KEGG" id="rht:NT26_1363"/>
<gene>
    <name evidence="2" type="ORF">NT26_1363</name>
</gene>
<dbReference type="STRING" id="1125847.NT26_1363"/>
<dbReference type="AlphaFoldDB" id="L0NFK2"/>
<keyword evidence="1" id="KW-1133">Transmembrane helix</keyword>
<organism evidence="2 3">
    <name type="scientific">Pseudorhizobium banfieldiae</name>
    <dbReference type="NCBI Taxonomy" id="1125847"/>
    <lineage>
        <taxon>Bacteria</taxon>
        <taxon>Pseudomonadati</taxon>
        <taxon>Pseudomonadota</taxon>
        <taxon>Alphaproteobacteria</taxon>
        <taxon>Hyphomicrobiales</taxon>
        <taxon>Rhizobiaceae</taxon>
        <taxon>Rhizobium/Agrobacterium group</taxon>
        <taxon>Pseudorhizobium</taxon>
    </lineage>
</organism>
<keyword evidence="1" id="KW-0812">Transmembrane</keyword>
<sequence length="53" mass="5759">MIWILFVVGLIAASIGIYQFDVQQLRWARNQGLFLALVGLVVMVAAAHFGGAL</sequence>
<feature type="transmembrane region" description="Helical" evidence="1">
    <location>
        <begin position="32"/>
        <end position="51"/>
    </location>
</feature>
<dbReference type="Proteomes" id="UP000010792">
    <property type="component" value="Chromosome"/>
</dbReference>
<evidence type="ECO:0000256" key="1">
    <source>
        <dbReference type="SAM" id="Phobius"/>
    </source>
</evidence>
<protein>
    <submittedName>
        <fullName evidence="2">Uncharacterized protein</fullName>
    </submittedName>
</protein>
<evidence type="ECO:0000313" key="3">
    <source>
        <dbReference type="Proteomes" id="UP000010792"/>
    </source>
</evidence>
<evidence type="ECO:0000313" key="2">
    <source>
        <dbReference type="EMBL" id="CCF19087.1"/>
    </source>
</evidence>
<keyword evidence="1" id="KW-0472">Membrane</keyword>
<name>L0NFK2_9HYPH</name>
<keyword evidence="3" id="KW-1185">Reference proteome</keyword>
<proteinExistence type="predicted"/>
<accession>L0NFK2</accession>
<dbReference type="EMBL" id="FO082820">
    <property type="protein sequence ID" value="CCF19087.1"/>
    <property type="molecule type" value="Genomic_DNA"/>
</dbReference>